<dbReference type="EMBL" id="VTUU01000003">
    <property type="protein sequence ID" value="KAA1174462.1"/>
    <property type="molecule type" value="Genomic_DNA"/>
</dbReference>
<dbReference type="SUPFAM" id="SSF81901">
    <property type="entry name" value="HCP-like"/>
    <property type="match status" value="1"/>
</dbReference>
<dbReference type="PANTHER" id="PTHR11102">
    <property type="entry name" value="SEL-1-LIKE PROTEIN"/>
    <property type="match status" value="1"/>
</dbReference>
<evidence type="ECO:0000313" key="1">
    <source>
        <dbReference type="EMBL" id="KAA1174462.1"/>
    </source>
</evidence>
<reference evidence="1 2" key="1">
    <citation type="submission" date="2019-08" db="EMBL/GenBank/DDBJ databases">
        <title>Marinobacter ZYF650 sp. nov., a marine bacterium isolated from seawater of the Mariana trench.</title>
        <authorList>
            <person name="Ahmad W."/>
        </authorList>
    </citation>
    <scope>NUCLEOTIDE SEQUENCE [LARGE SCALE GENOMIC DNA]</scope>
    <source>
        <strain evidence="1 2">ZYF650</strain>
    </source>
</reference>
<comment type="caution">
    <text evidence="1">The sequence shown here is derived from an EMBL/GenBank/DDBJ whole genome shotgun (WGS) entry which is preliminary data.</text>
</comment>
<dbReference type="InterPro" id="IPR050767">
    <property type="entry name" value="Sel1_AlgK"/>
</dbReference>
<dbReference type="InterPro" id="IPR006597">
    <property type="entry name" value="Sel1-like"/>
</dbReference>
<dbReference type="Gene3D" id="1.25.40.10">
    <property type="entry name" value="Tetratricopeptide repeat domain"/>
    <property type="match status" value="2"/>
</dbReference>
<dbReference type="RefSeq" id="WP_149600026.1">
    <property type="nucleotide sequence ID" value="NZ_VTUU01000003.1"/>
</dbReference>
<accession>A0A5B0VIJ2</accession>
<keyword evidence="2" id="KW-1185">Reference proteome</keyword>
<evidence type="ECO:0000313" key="2">
    <source>
        <dbReference type="Proteomes" id="UP000323161"/>
    </source>
</evidence>
<gene>
    <name evidence="1" type="ORF">FWJ25_09565</name>
</gene>
<name>A0A5B0VIJ2_9GAMM</name>
<dbReference type="Proteomes" id="UP000323161">
    <property type="component" value="Unassembled WGS sequence"/>
</dbReference>
<dbReference type="SMART" id="SM00671">
    <property type="entry name" value="SEL1"/>
    <property type="match status" value="3"/>
</dbReference>
<dbReference type="AlphaFoldDB" id="A0A5B0VIJ2"/>
<dbReference type="Pfam" id="PF08238">
    <property type="entry name" value="Sel1"/>
    <property type="match status" value="2"/>
</dbReference>
<sequence>MRALVFVLVVFVSTFSYGEVETKTLDQQFSEALKIFEETENEEKARAAVLIIHELKDKGYVPAKFLVGKYTSGTEGFKLVKQAAEKGYAEAQYYLGSLYLDENDKAVVRDIKEAEFWLLKAAENTGDFSTDAQVRLILLYENEPELIDLKKAEKWAGQLVRSMQDQGFDLKEYNENGFMQSFWRVARTNSYYKPIRTAAEMGHAASQQIVGSIYLNGFSFSNSEPVGRWIIHRNRKLGIDWLIKAANQGEPKSSQELGIIYASGFYPEAREVTPLDWVTAERFLRVAADAGMEYAQKMLDERQKYHTKEWNDEYSRGTAHTHYVRTDFTSVRLFSKIGVSQGGTFRLYFDFRDDTDKKGCDFHGQKPRSSIWKFNEQQVRMDVMCNRTESGYGDEYATPSSQAGHEFVVNLFKKSISDIVVEAYGYEFPVSAIGFSKLWGATGGSKVL</sequence>
<dbReference type="PANTHER" id="PTHR11102:SF160">
    <property type="entry name" value="ERAD-ASSOCIATED E3 UBIQUITIN-PROTEIN LIGASE COMPONENT HRD3"/>
    <property type="match status" value="1"/>
</dbReference>
<proteinExistence type="predicted"/>
<organism evidence="1 2">
    <name type="scientific">Marinobacter salinexigens</name>
    <dbReference type="NCBI Taxonomy" id="2919747"/>
    <lineage>
        <taxon>Bacteria</taxon>
        <taxon>Pseudomonadati</taxon>
        <taxon>Pseudomonadota</taxon>
        <taxon>Gammaproteobacteria</taxon>
        <taxon>Pseudomonadales</taxon>
        <taxon>Marinobacteraceae</taxon>
        <taxon>Marinobacter</taxon>
    </lineage>
</organism>
<dbReference type="InterPro" id="IPR011990">
    <property type="entry name" value="TPR-like_helical_dom_sf"/>
</dbReference>
<protein>
    <submittedName>
        <fullName evidence="1">Sel1 repeat family protein</fullName>
    </submittedName>
</protein>